<reference evidence="1 2" key="1">
    <citation type="submission" date="2015-08" db="EMBL/GenBank/DDBJ databases">
        <title>Next Generation Sequencing and Analysis of the Genome of Puccinia sorghi L Schw, the Causal Agent of Maize Common Rust.</title>
        <authorList>
            <person name="Rochi L."/>
            <person name="Burguener G."/>
            <person name="Darino M."/>
            <person name="Turjanski A."/>
            <person name="Kreff E."/>
            <person name="Dieguez M.J."/>
            <person name="Sacco F."/>
        </authorList>
    </citation>
    <scope>NUCLEOTIDE SEQUENCE [LARGE SCALE GENOMIC DNA]</scope>
    <source>
        <strain evidence="1 2">RO10H11247</strain>
    </source>
</reference>
<dbReference type="Proteomes" id="UP000037035">
    <property type="component" value="Unassembled WGS sequence"/>
</dbReference>
<accession>A0A0L6VQ37</accession>
<proteinExistence type="predicted"/>
<dbReference type="EMBL" id="LAVV01003232">
    <property type="protein sequence ID" value="KNZ62285.1"/>
    <property type="molecule type" value="Genomic_DNA"/>
</dbReference>
<gene>
    <name evidence="1" type="ORF">VP01_1290g6</name>
</gene>
<evidence type="ECO:0000313" key="2">
    <source>
        <dbReference type="Proteomes" id="UP000037035"/>
    </source>
</evidence>
<comment type="caution">
    <text evidence="1">The sequence shown here is derived from an EMBL/GenBank/DDBJ whole genome shotgun (WGS) entry which is preliminary data.</text>
</comment>
<keyword evidence="2" id="KW-1185">Reference proteome</keyword>
<dbReference type="VEuPathDB" id="FungiDB:VP01_1290g6"/>
<organism evidence="1 2">
    <name type="scientific">Puccinia sorghi</name>
    <dbReference type="NCBI Taxonomy" id="27349"/>
    <lineage>
        <taxon>Eukaryota</taxon>
        <taxon>Fungi</taxon>
        <taxon>Dikarya</taxon>
        <taxon>Basidiomycota</taxon>
        <taxon>Pucciniomycotina</taxon>
        <taxon>Pucciniomycetes</taxon>
        <taxon>Pucciniales</taxon>
        <taxon>Pucciniaceae</taxon>
        <taxon>Puccinia</taxon>
    </lineage>
</organism>
<name>A0A0L6VQ37_9BASI</name>
<evidence type="ECO:0000313" key="1">
    <source>
        <dbReference type="EMBL" id="KNZ62285.1"/>
    </source>
</evidence>
<dbReference type="AlphaFoldDB" id="A0A0L6VQ37"/>
<sequence>MRCLQAALNEENFGGSTKSFHQHLHTIHHLADPTLTKKAKMKHMDLNKWCKSGTLQQGEFSYFFFSEFKQLVIYMCHHAKFDVKTCQVT</sequence>
<protein>
    <submittedName>
        <fullName evidence="1">Uncharacterized protein</fullName>
    </submittedName>
</protein>